<dbReference type="InterPro" id="IPR029044">
    <property type="entry name" value="Nucleotide-diphossugar_trans"/>
</dbReference>
<reference evidence="4 5" key="1">
    <citation type="submission" date="2014-10" db="EMBL/GenBank/DDBJ databases">
        <title>Pedobacter Kyungheensis.</title>
        <authorList>
            <person name="Anderson B.M."/>
            <person name="Newman J.D."/>
        </authorList>
    </citation>
    <scope>NUCLEOTIDE SEQUENCE [LARGE SCALE GENOMIC DNA]</scope>
    <source>
        <strain evidence="4 5">KACC 16221</strain>
    </source>
</reference>
<evidence type="ECO:0000259" key="2">
    <source>
        <dbReference type="Pfam" id="PF00535"/>
    </source>
</evidence>
<keyword evidence="1" id="KW-0812">Transmembrane</keyword>
<dbReference type="PANTHER" id="PTHR48090">
    <property type="entry name" value="UNDECAPRENYL-PHOSPHATE 4-DEOXY-4-FORMAMIDO-L-ARABINOSE TRANSFERASE-RELATED"/>
    <property type="match status" value="1"/>
</dbReference>
<dbReference type="Pfam" id="PF00535">
    <property type="entry name" value="Glycos_transf_2"/>
    <property type="match status" value="1"/>
</dbReference>
<evidence type="ECO:0000259" key="3">
    <source>
        <dbReference type="Pfam" id="PF26629"/>
    </source>
</evidence>
<dbReference type="InterPro" id="IPR050256">
    <property type="entry name" value="Glycosyltransferase_2"/>
</dbReference>
<accession>A0A0C1FGX7</accession>
<gene>
    <name evidence="4" type="ORF">OC25_17515</name>
</gene>
<dbReference type="Proteomes" id="UP000031246">
    <property type="component" value="Unassembled WGS sequence"/>
</dbReference>
<dbReference type="InterPro" id="IPR001173">
    <property type="entry name" value="Glyco_trans_2-like"/>
</dbReference>
<dbReference type="InterPro" id="IPR058718">
    <property type="entry name" value="Agl6_TM_C"/>
</dbReference>
<dbReference type="Gene3D" id="3.90.550.10">
    <property type="entry name" value="Spore Coat Polysaccharide Biosynthesis Protein SpsA, Chain A"/>
    <property type="match status" value="1"/>
</dbReference>
<feature type="domain" description="Glycosyltransferase 2-like" evidence="2">
    <location>
        <begin position="7"/>
        <end position="168"/>
    </location>
</feature>
<feature type="transmembrane region" description="Helical" evidence="1">
    <location>
        <begin position="268"/>
        <end position="292"/>
    </location>
</feature>
<sequence>MDNIELSIVMPCLNEAETVGLCITKARNYLLGKKIKGEIIVADNGSEDGSIEIARSLGAKVVNVAQKGYGNALLEGFNAAGGKHIIMGDSDNSYDFSELDFFIDKLKEGNHIVIGNRFEGGIKDGAMPTLHRYLGNPVLSFLGRIFYCPEVGDFHCGLRGITKAAISELNLKSPGMEFASEMIVKASLKGLKITQVPTILHKDGRNRKPHLNTWKDGWRHLKFLLLLCPRWLFLYPGLLMIILGFSLTTILSLGRLQVGSINFGIHTMFYGAIFFIIGLQLSMFYLFTNIYYHSAGLYKLKKIQLKIVSLLSMENGLIAATTLIFSGLFLSFYAINIWKETGYQSLDPVKMLKVIIPAGITLIMGIQILIASLFLSILTQNRSDLKT</sequence>
<dbReference type="SUPFAM" id="SSF53448">
    <property type="entry name" value="Nucleotide-diphospho-sugar transferases"/>
    <property type="match status" value="1"/>
</dbReference>
<dbReference type="OrthoDB" id="9815923at2"/>
<feature type="transmembrane region" description="Helical" evidence="1">
    <location>
        <begin position="232"/>
        <end position="256"/>
    </location>
</feature>
<dbReference type="AlphaFoldDB" id="A0A0C1FGX7"/>
<name>A0A0C1FGX7_9SPHI</name>
<evidence type="ECO:0000313" key="4">
    <source>
        <dbReference type="EMBL" id="KIA92237.1"/>
    </source>
</evidence>
<proteinExistence type="predicted"/>
<protein>
    <submittedName>
        <fullName evidence="4">Dolichol-P-glucose synthetase</fullName>
    </submittedName>
</protein>
<keyword evidence="1" id="KW-0472">Membrane</keyword>
<keyword evidence="5" id="KW-1185">Reference proteome</keyword>
<feature type="transmembrane region" description="Helical" evidence="1">
    <location>
        <begin position="355"/>
        <end position="378"/>
    </location>
</feature>
<dbReference type="RefSeq" id="WP_039478730.1">
    <property type="nucleotide sequence ID" value="NZ_JSYN01000021.1"/>
</dbReference>
<keyword evidence="1" id="KW-1133">Transmembrane helix</keyword>
<evidence type="ECO:0000313" key="5">
    <source>
        <dbReference type="Proteomes" id="UP000031246"/>
    </source>
</evidence>
<evidence type="ECO:0000256" key="1">
    <source>
        <dbReference type="SAM" id="Phobius"/>
    </source>
</evidence>
<dbReference type="EMBL" id="JSYN01000021">
    <property type="protein sequence ID" value="KIA92237.1"/>
    <property type="molecule type" value="Genomic_DNA"/>
</dbReference>
<dbReference type="Pfam" id="PF26629">
    <property type="entry name" value="GT2_TM_C"/>
    <property type="match status" value="1"/>
</dbReference>
<organism evidence="4 5">
    <name type="scientific">Pedobacter kyungheensis</name>
    <dbReference type="NCBI Taxonomy" id="1069985"/>
    <lineage>
        <taxon>Bacteria</taxon>
        <taxon>Pseudomonadati</taxon>
        <taxon>Bacteroidota</taxon>
        <taxon>Sphingobacteriia</taxon>
        <taxon>Sphingobacteriales</taxon>
        <taxon>Sphingobacteriaceae</taxon>
        <taxon>Pedobacter</taxon>
    </lineage>
</organism>
<dbReference type="PANTHER" id="PTHR48090:SF7">
    <property type="entry name" value="RFBJ PROTEIN"/>
    <property type="match status" value="1"/>
</dbReference>
<feature type="transmembrane region" description="Helical" evidence="1">
    <location>
        <begin position="313"/>
        <end position="335"/>
    </location>
</feature>
<feature type="domain" description="Low-salt glycan biosynthesis hexosyltransferase Agl6 C-terminal transmembrane region" evidence="3">
    <location>
        <begin position="286"/>
        <end position="379"/>
    </location>
</feature>
<comment type="caution">
    <text evidence="4">The sequence shown here is derived from an EMBL/GenBank/DDBJ whole genome shotgun (WGS) entry which is preliminary data.</text>
</comment>
<dbReference type="CDD" id="cd04179">
    <property type="entry name" value="DPM_DPG-synthase_like"/>
    <property type="match status" value="1"/>
</dbReference>